<feature type="transmembrane region" description="Helical" evidence="1">
    <location>
        <begin position="219"/>
        <end position="236"/>
    </location>
</feature>
<feature type="transmembrane region" description="Helical" evidence="1">
    <location>
        <begin position="195"/>
        <end position="212"/>
    </location>
</feature>
<sequence length="462" mass="50255">MVVIFFILLVVSCYFSFTRDYGVLKYLLIIGFLQDPVRKLIPGEPVYMTVMVGAIVVCALARLLITNRAIITEPFDRWNASLYAPVQVYLILIAIQFVHSLVRYGQPIIPLLGMIFYTAPLVAISIAYSQFDRFERVRVLLRMYCAFGAIVGLTVVLSFMGVESALFGEVGEGLTIYDQGTILKAYAGLMRSSEVAGWHLGASACFLLILLTEKSNFKTVAVTAAVILLLLTAIVLTGRRKMILQFVVFAALYFPFLRIYQRRAASGYFISVVVGGFFAFILFLTLLPLLGGSQFELYLMRGSSVFGDATGRFEELGMGSLGWAINQFGVLGGGLGVAAQGAQHFGGALAHGAAEGGLGKIVSELGVVSLALIAWLLYAMAMHVHKCLSLISQVLPDKLPFSVGVAVFAASNAPTFIVASQVFGDMFILLVIGLMVGFLFAIPKLVKFELEKRSAQLHKSIN</sequence>
<evidence type="ECO:0000256" key="1">
    <source>
        <dbReference type="SAM" id="Phobius"/>
    </source>
</evidence>
<feature type="transmembrane region" description="Helical" evidence="1">
    <location>
        <begin position="361"/>
        <end position="378"/>
    </location>
</feature>
<organism evidence="2 3">
    <name type="scientific">Arenicella xantha</name>
    <dbReference type="NCBI Taxonomy" id="644221"/>
    <lineage>
        <taxon>Bacteria</taxon>
        <taxon>Pseudomonadati</taxon>
        <taxon>Pseudomonadota</taxon>
        <taxon>Gammaproteobacteria</taxon>
        <taxon>Arenicellales</taxon>
        <taxon>Arenicellaceae</taxon>
        <taxon>Arenicella</taxon>
    </lineage>
</organism>
<evidence type="ECO:0008006" key="4">
    <source>
        <dbReference type="Google" id="ProtNLM"/>
    </source>
</evidence>
<feature type="transmembrane region" description="Helical" evidence="1">
    <location>
        <begin position="140"/>
        <end position="162"/>
    </location>
</feature>
<proteinExistence type="predicted"/>
<gene>
    <name evidence="2" type="ORF">DFR28_104104</name>
</gene>
<reference evidence="2 3" key="1">
    <citation type="submission" date="2018-06" db="EMBL/GenBank/DDBJ databases">
        <title>Genomic Encyclopedia of Type Strains, Phase IV (KMG-IV): sequencing the most valuable type-strain genomes for metagenomic binning, comparative biology and taxonomic classification.</title>
        <authorList>
            <person name="Goeker M."/>
        </authorList>
    </citation>
    <scope>NUCLEOTIDE SEQUENCE [LARGE SCALE GENOMIC DNA]</scope>
    <source>
        <strain evidence="2 3">DSM 24032</strain>
    </source>
</reference>
<keyword evidence="1" id="KW-0812">Transmembrane</keyword>
<dbReference type="Proteomes" id="UP000253083">
    <property type="component" value="Unassembled WGS sequence"/>
</dbReference>
<feature type="transmembrane region" description="Helical" evidence="1">
    <location>
        <begin position="46"/>
        <end position="65"/>
    </location>
</feature>
<evidence type="ECO:0000313" key="2">
    <source>
        <dbReference type="EMBL" id="RBP49178.1"/>
    </source>
</evidence>
<name>A0A395JK58_9GAMM</name>
<keyword evidence="1" id="KW-1133">Transmembrane helix</keyword>
<evidence type="ECO:0000313" key="3">
    <source>
        <dbReference type="Proteomes" id="UP000253083"/>
    </source>
</evidence>
<dbReference type="EMBL" id="QNRT01000004">
    <property type="protein sequence ID" value="RBP49178.1"/>
    <property type="molecule type" value="Genomic_DNA"/>
</dbReference>
<feature type="transmembrane region" description="Helical" evidence="1">
    <location>
        <begin position="399"/>
        <end position="420"/>
    </location>
</feature>
<feature type="transmembrane region" description="Helical" evidence="1">
    <location>
        <begin position="267"/>
        <end position="290"/>
    </location>
</feature>
<keyword evidence="3" id="KW-1185">Reference proteome</keyword>
<dbReference type="AlphaFoldDB" id="A0A395JK58"/>
<feature type="transmembrane region" description="Helical" evidence="1">
    <location>
        <begin position="426"/>
        <end position="446"/>
    </location>
</feature>
<accession>A0A395JK58</accession>
<protein>
    <recommendedName>
        <fullName evidence="4">O-antigen ligase-like membrane protein</fullName>
    </recommendedName>
</protein>
<comment type="caution">
    <text evidence="2">The sequence shown here is derived from an EMBL/GenBank/DDBJ whole genome shotgun (WGS) entry which is preliminary data.</text>
</comment>
<feature type="transmembrane region" description="Helical" evidence="1">
    <location>
        <begin position="242"/>
        <end position="260"/>
    </location>
</feature>
<feature type="transmembrane region" description="Helical" evidence="1">
    <location>
        <begin position="86"/>
        <end position="102"/>
    </location>
</feature>
<feature type="transmembrane region" description="Helical" evidence="1">
    <location>
        <begin position="108"/>
        <end position="128"/>
    </location>
</feature>
<keyword evidence="1" id="KW-0472">Membrane</keyword>
<dbReference type="InParanoid" id="A0A395JK58"/>